<dbReference type="Proteomes" id="UP001165960">
    <property type="component" value="Unassembled WGS sequence"/>
</dbReference>
<keyword evidence="2" id="KW-1185">Reference proteome</keyword>
<evidence type="ECO:0000313" key="1">
    <source>
        <dbReference type="EMBL" id="KAJ9079622.1"/>
    </source>
</evidence>
<protein>
    <submittedName>
        <fullName evidence="1">Uncharacterized protein</fullName>
    </submittedName>
</protein>
<dbReference type="EMBL" id="QTSX02001683">
    <property type="protein sequence ID" value="KAJ9079622.1"/>
    <property type="molecule type" value="Genomic_DNA"/>
</dbReference>
<evidence type="ECO:0000313" key="2">
    <source>
        <dbReference type="Proteomes" id="UP001165960"/>
    </source>
</evidence>
<proteinExistence type="predicted"/>
<organism evidence="1 2">
    <name type="scientific">Entomophthora muscae</name>
    <dbReference type="NCBI Taxonomy" id="34485"/>
    <lineage>
        <taxon>Eukaryota</taxon>
        <taxon>Fungi</taxon>
        <taxon>Fungi incertae sedis</taxon>
        <taxon>Zoopagomycota</taxon>
        <taxon>Entomophthoromycotina</taxon>
        <taxon>Entomophthoromycetes</taxon>
        <taxon>Entomophthorales</taxon>
        <taxon>Entomophthoraceae</taxon>
        <taxon>Entomophthora</taxon>
    </lineage>
</organism>
<accession>A0ACC2TZK5</accession>
<name>A0ACC2TZK5_9FUNG</name>
<gene>
    <name evidence="1" type="ORF">DSO57_1033415</name>
</gene>
<comment type="caution">
    <text evidence="1">The sequence shown here is derived from an EMBL/GenBank/DDBJ whole genome shotgun (WGS) entry which is preliminary data.</text>
</comment>
<sequence length="107" mass="11377">MRIHSSLTDCLDHPKMERTRMQEPGGHQKILPATVLYHKQTTDVKPQDINQGPIYDKATVPGLRCGRWLAGADTLGGLCGGMTPLKLGSGSVLGPSGTPLWTGCPVG</sequence>
<reference evidence="1" key="1">
    <citation type="submission" date="2022-04" db="EMBL/GenBank/DDBJ databases">
        <title>Genome of the entomopathogenic fungus Entomophthora muscae.</title>
        <authorList>
            <person name="Elya C."/>
            <person name="Lovett B.R."/>
            <person name="Lee E."/>
            <person name="Macias A.M."/>
            <person name="Hajek A.E."/>
            <person name="De Bivort B.L."/>
            <person name="Kasson M.T."/>
            <person name="De Fine Licht H.H."/>
            <person name="Stajich J.E."/>
        </authorList>
    </citation>
    <scope>NUCLEOTIDE SEQUENCE</scope>
    <source>
        <strain evidence="1">Berkeley</strain>
    </source>
</reference>